<gene>
    <name evidence="1" type="ORF">PR048_022646</name>
</gene>
<sequence>MVLVELGTMKRVKQYFPQRGDSFLPCDRDFGLITRVLRRADRIVTVHQNCELIKRSSVKKNKYKAVKVTQDSLFNWKRWWLRLFKTTYYSDRSMGNNVPRDENESVSVSKYFCFE</sequence>
<keyword evidence="2" id="KW-1185">Reference proteome</keyword>
<evidence type="ECO:0000313" key="1">
    <source>
        <dbReference type="EMBL" id="KAJ8878179.1"/>
    </source>
</evidence>
<proteinExistence type="predicted"/>
<evidence type="ECO:0000313" key="2">
    <source>
        <dbReference type="Proteomes" id="UP001159363"/>
    </source>
</evidence>
<comment type="caution">
    <text evidence="1">The sequence shown here is derived from an EMBL/GenBank/DDBJ whole genome shotgun (WGS) entry which is preliminary data.</text>
</comment>
<accession>A0ABQ9H1N0</accession>
<name>A0ABQ9H1N0_9NEOP</name>
<protein>
    <submittedName>
        <fullName evidence="1">Uncharacterized protein</fullName>
    </submittedName>
</protein>
<organism evidence="1 2">
    <name type="scientific">Dryococelus australis</name>
    <dbReference type="NCBI Taxonomy" id="614101"/>
    <lineage>
        <taxon>Eukaryota</taxon>
        <taxon>Metazoa</taxon>
        <taxon>Ecdysozoa</taxon>
        <taxon>Arthropoda</taxon>
        <taxon>Hexapoda</taxon>
        <taxon>Insecta</taxon>
        <taxon>Pterygota</taxon>
        <taxon>Neoptera</taxon>
        <taxon>Polyneoptera</taxon>
        <taxon>Phasmatodea</taxon>
        <taxon>Verophasmatodea</taxon>
        <taxon>Anareolatae</taxon>
        <taxon>Phasmatidae</taxon>
        <taxon>Eurycanthinae</taxon>
        <taxon>Dryococelus</taxon>
    </lineage>
</organism>
<dbReference type="Proteomes" id="UP001159363">
    <property type="component" value="Chromosome 7"/>
</dbReference>
<dbReference type="EMBL" id="JARBHB010000008">
    <property type="protein sequence ID" value="KAJ8878179.1"/>
    <property type="molecule type" value="Genomic_DNA"/>
</dbReference>
<reference evidence="1 2" key="1">
    <citation type="submission" date="2023-02" db="EMBL/GenBank/DDBJ databases">
        <title>LHISI_Scaffold_Assembly.</title>
        <authorList>
            <person name="Stuart O.P."/>
            <person name="Cleave R."/>
            <person name="Magrath M.J.L."/>
            <person name="Mikheyev A.S."/>
        </authorList>
    </citation>
    <scope>NUCLEOTIDE SEQUENCE [LARGE SCALE GENOMIC DNA]</scope>
    <source>
        <strain evidence="1">Daus_M_001</strain>
        <tissue evidence="1">Leg muscle</tissue>
    </source>
</reference>